<dbReference type="PANTHER" id="PTHR34575:SF1">
    <property type="entry name" value="PROTEIN PAM68, CHLOROPLASTIC"/>
    <property type="match status" value="1"/>
</dbReference>
<name>A0A9E7FMW3_9LILI</name>
<dbReference type="OrthoDB" id="5862at2759"/>
<keyword evidence="4" id="KW-1185">Reference proteome</keyword>
<gene>
    <name evidence="3" type="ORF">MUK42_29595</name>
</gene>
<feature type="non-terminal residue" evidence="3">
    <location>
        <position position="1"/>
    </location>
</feature>
<organism evidence="3 4">
    <name type="scientific">Musa troglodytarum</name>
    <name type="common">fe'i banana</name>
    <dbReference type="NCBI Taxonomy" id="320322"/>
    <lineage>
        <taxon>Eukaryota</taxon>
        <taxon>Viridiplantae</taxon>
        <taxon>Streptophyta</taxon>
        <taxon>Embryophyta</taxon>
        <taxon>Tracheophyta</taxon>
        <taxon>Spermatophyta</taxon>
        <taxon>Magnoliopsida</taxon>
        <taxon>Liliopsida</taxon>
        <taxon>Zingiberales</taxon>
        <taxon>Musaceae</taxon>
        <taxon>Musa</taxon>
    </lineage>
</organism>
<feature type="transmembrane region" description="Helical" evidence="2">
    <location>
        <begin position="172"/>
        <end position="193"/>
    </location>
</feature>
<dbReference type="PANTHER" id="PTHR34575">
    <property type="entry name" value="PROTEIN PAM68, CHLOROPLASTIC"/>
    <property type="match status" value="1"/>
</dbReference>
<evidence type="ECO:0000313" key="3">
    <source>
        <dbReference type="EMBL" id="URD99745.1"/>
    </source>
</evidence>
<evidence type="ECO:0000256" key="1">
    <source>
        <dbReference type="SAM" id="MobiDB-lite"/>
    </source>
</evidence>
<dbReference type="EMBL" id="CP097506">
    <property type="protein sequence ID" value="URD99745.1"/>
    <property type="molecule type" value="Genomic_DNA"/>
</dbReference>
<dbReference type="Proteomes" id="UP001055439">
    <property type="component" value="Chromosome 4"/>
</dbReference>
<keyword evidence="2" id="KW-1133">Transmembrane helix</keyword>
<evidence type="ECO:0000256" key="2">
    <source>
        <dbReference type="SAM" id="Phobius"/>
    </source>
</evidence>
<keyword evidence="2" id="KW-0472">Membrane</keyword>
<dbReference type="Pfam" id="PF11947">
    <property type="entry name" value="DUF3464"/>
    <property type="match status" value="1"/>
</dbReference>
<keyword evidence="2" id="KW-0812">Transmembrane</keyword>
<reference evidence="3" key="1">
    <citation type="submission" date="2022-05" db="EMBL/GenBank/DDBJ databases">
        <title>The Musa troglodytarum L. genome provides insights into the mechanism of non-climacteric behaviour and enrichment of carotenoids.</title>
        <authorList>
            <person name="Wang J."/>
        </authorList>
    </citation>
    <scope>NUCLEOTIDE SEQUENCE</scope>
    <source>
        <tissue evidence="3">Leaf</tissue>
    </source>
</reference>
<sequence length="231" mass="25662">SPSPNRFRSWIRLLVIHTQQSRNLKKRRLARPASHPMGSLAFLRPTPLAPLQNPTRSPRPPPLSSFGFRHPRPLRPPAALNSPRGFGTSPQMVGKNRKRKKRLGIDDKEDDEGGGGGGDDDDGDGTIPEVVTNRMMRRMGVSIGIPLSLGLLFFPLFYYLKVVAKVDVPSWVPFLVSFFFFGASLLGVSYGIVSASWDPLREGSFLGWNEARRNWPVFWQSLRGGGGANKK</sequence>
<accession>A0A9E7FMW3</accession>
<feature type="compositionally biased region" description="Acidic residues" evidence="1">
    <location>
        <begin position="107"/>
        <end position="124"/>
    </location>
</feature>
<protein>
    <recommendedName>
        <fullName evidence="5">Protein PAM68, chloroplastic</fullName>
    </recommendedName>
</protein>
<evidence type="ECO:0008006" key="5">
    <source>
        <dbReference type="Google" id="ProtNLM"/>
    </source>
</evidence>
<dbReference type="InterPro" id="IPR021855">
    <property type="entry name" value="PAM68-like"/>
</dbReference>
<proteinExistence type="predicted"/>
<evidence type="ECO:0000313" key="4">
    <source>
        <dbReference type="Proteomes" id="UP001055439"/>
    </source>
</evidence>
<feature type="region of interest" description="Disordered" evidence="1">
    <location>
        <begin position="24"/>
        <end position="128"/>
    </location>
</feature>
<dbReference type="AlphaFoldDB" id="A0A9E7FMW3"/>
<feature type="transmembrane region" description="Helical" evidence="2">
    <location>
        <begin position="141"/>
        <end position="160"/>
    </location>
</feature>